<evidence type="ECO:0000313" key="3">
    <source>
        <dbReference type="Proteomes" id="UP000054558"/>
    </source>
</evidence>
<dbReference type="Proteomes" id="UP000054558">
    <property type="component" value="Unassembled WGS sequence"/>
</dbReference>
<evidence type="ECO:0000256" key="1">
    <source>
        <dbReference type="SAM" id="MobiDB-lite"/>
    </source>
</evidence>
<feature type="region of interest" description="Disordered" evidence="1">
    <location>
        <begin position="523"/>
        <end position="556"/>
    </location>
</feature>
<feature type="region of interest" description="Disordered" evidence="1">
    <location>
        <begin position="90"/>
        <end position="119"/>
    </location>
</feature>
<feature type="region of interest" description="Disordered" evidence="1">
    <location>
        <begin position="231"/>
        <end position="469"/>
    </location>
</feature>
<feature type="compositionally biased region" description="Basic and acidic residues" evidence="1">
    <location>
        <begin position="32"/>
        <end position="49"/>
    </location>
</feature>
<dbReference type="EMBL" id="DF236975">
    <property type="protein sequence ID" value="GAQ79235.1"/>
    <property type="molecule type" value="Genomic_DNA"/>
</dbReference>
<keyword evidence="3" id="KW-1185">Reference proteome</keyword>
<reference evidence="2 3" key="1">
    <citation type="journal article" date="2014" name="Nat. Commun.">
        <title>Klebsormidium flaccidum genome reveals primary factors for plant terrestrial adaptation.</title>
        <authorList>
            <person name="Hori K."/>
            <person name="Maruyama F."/>
            <person name="Fujisawa T."/>
            <person name="Togashi T."/>
            <person name="Yamamoto N."/>
            <person name="Seo M."/>
            <person name="Sato S."/>
            <person name="Yamada T."/>
            <person name="Mori H."/>
            <person name="Tajima N."/>
            <person name="Moriyama T."/>
            <person name="Ikeuchi M."/>
            <person name="Watanabe M."/>
            <person name="Wada H."/>
            <person name="Kobayashi K."/>
            <person name="Saito M."/>
            <person name="Masuda T."/>
            <person name="Sasaki-Sekimoto Y."/>
            <person name="Mashiguchi K."/>
            <person name="Awai K."/>
            <person name="Shimojima M."/>
            <person name="Masuda S."/>
            <person name="Iwai M."/>
            <person name="Nobusawa T."/>
            <person name="Narise T."/>
            <person name="Kondo S."/>
            <person name="Saito H."/>
            <person name="Sato R."/>
            <person name="Murakawa M."/>
            <person name="Ihara Y."/>
            <person name="Oshima-Yamada Y."/>
            <person name="Ohtaka K."/>
            <person name="Satoh M."/>
            <person name="Sonobe K."/>
            <person name="Ishii M."/>
            <person name="Ohtani R."/>
            <person name="Kanamori-Sato M."/>
            <person name="Honoki R."/>
            <person name="Miyazaki D."/>
            <person name="Mochizuki H."/>
            <person name="Umetsu J."/>
            <person name="Higashi K."/>
            <person name="Shibata D."/>
            <person name="Kamiya Y."/>
            <person name="Sato N."/>
            <person name="Nakamura Y."/>
            <person name="Tabata S."/>
            <person name="Ida S."/>
            <person name="Kurokawa K."/>
            <person name="Ohta H."/>
        </authorList>
    </citation>
    <scope>NUCLEOTIDE SEQUENCE [LARGE SCALE GENOMIC DNA]</scope>
    <source>
        <strain evidence="2 3">NIES-2285</strain>
    </source>
</reference>
<gene>
    <name evidence="2" type="ORF">KFL_000260520</name>
</gene>
<name>A0A1Y1HKU5_KLENI</name>
<dbReference type="AlphaFoldDB" id="A0A1Y1HKU5"/>
<feature type="region of interest" description="Disordered" evidence="1">
    <location>
        <begin position="169"/>
        <end position="212"/>
    </location>
</feature>
<feature type="compositionally biased region" description="Basic and acidic residues" evidence="1">
    <location>
        <begin position="182"/>
        <end position="194"/>
    </location>
</feature>
<proteinExistence type="predicted"/>
<sequence length="586" mass="63539">MTGTPVQIGGVHFGGIPDLAELVPQGTQKGHSGWERATRGEKDVQREGRNGMPHPRGSFLGRLFRKSHHQKEKVEEKASGNRVAEAPAEFLPIPCPPEPNELDRPVTSPRPEASGQEESRLLWERLRAAETHKGPGPISPMFAFEAHVIGSLTKKHRRPPLDLAALAAARREGTSGGAGPRDTWRHPTEQRDTWQDSEGQSGEQNERDETGREGAGIMGEVDAGVQNFAEESSVVGMNDGDAEVSTEWNSAEQDGSRRGDSRGERSRSGLGTEEGAGSAEESVSGERLQDTSALQATAGEVPDETASDERVQETVELQRKADQDLESVEETGPSETLVLLVQSETDAEGESIESDGSAANERSQVVAEPQAELEGGSDRVRTGDWLSPTSEERATGRPREFEYERQARAGREEADREHDTWHAADPTWPQEVGVSSVEDGAEYAEQRRRSLEGGAGPSTVNRSHGGNADEYLFSNLSGVVGTEEKGTGSEGGHSRTKGRVRVNGRHATGGIEWWPIGVRNGETQRSGAAHLQRKDGDFERRDSTGSERSTGVAERSANMVFPVEDAQADHQVQVHSSPFDVVAYRH</sequence>
<feature type="region of interest" description="Disordered" evidence="1">
    <location>
        <begin position="23"/>
        <end position="62"/>
    </location>
</feature>
<organism evidence="2 3">
    <name type="scientific">Klebsormidium nitens</name>
    <name type="common">Green alga</name>
    <name type="synonym">Ulothrix nitens</name>
    <dbReference type="NCBI Taxonomy" id="105231"/>
    <lineage>
        <taxon>Eukaryota</taxon>
        <taxon>Viridiplantae</taxon>
        <taxon>Streptophyta</taxon>
        <taxon>Klebsormidiophyceae</taxon>
        <taxon>Klebsormidiales</taxon>
        <taxon>Klebsormidiaceae</taxon>
        <taxon>Klebsormidium</taxon>
    </lineage>
</organism>
<protein>
    <submittedName>
        <fullName evidence="2">Uncharacterized protein</fullName>
    </submittedName>
</protein>
<feature type="compositionally biased region" description="Low complexity" evidence="1">
    <location>
        <begin position="268"/>
        <end position="286"/>
    </location>
</feature>
<evidence type="ECO:0000313" key="2">
    <source>
        <dbReference type="EMBL" id="GAQ79235.1"/>
    </source>
</evidence>
<feature type="compositionally biased region" description="Basic and acidic residues" evidence="1">
    <location>
        <begin position="307"/>
        <end position="323"/>
    </location>
</feature>
<accession>A0A1Y1HKU5</accession>
<feature type="compositionally biased region" description="Basic and acidic residues" evidence="1">
    <location>
        <begin position="532"/>
        <end position="545"/>
    </location>
</feature>
<feature type="compositionally biased region" description="Basic and acidic residues" evidence="1">
    <location>
        <begin position="254"/>
        <end position="267"/>
    </location>
</feature>
<feature type="compositionally biased region" description="Basic and acidic residues" evidence="1">
    <location>
        <begin position="390"/>
        <end position="422"/>
    </location>
</feature>